<dbReference type="Pfam" id="PF16100">
    <property type="entry name" value="RMI2"/>
    <property type="match status" value="1"/>
</dbReference>
<protein>
    <submittedName>
        <fullName evidence="1">Uncharacterized protein</fullName>
    </submittedName>
</protein>
<dbReference type="PANTHER" id="PTHR33962">
    <property type="entry name" value="RECQ-MEDIATED GENOME INSTABILITY PROTEIN 2 RMI2"/>
    <property type="match status" value="1"/>
</dbReference>
<accession>A0A4U5QRT0</accession>
<dbReference type="InterPro" id="IPR032245">
    <property type="entry name" value="RMI2"/>
</dbReference>
<organism evidence="1">
    <name type="scientific">Populus alba</name>
    <name type="common">White poplar</name>
    <dbReference type="NCBI Taxonomy" id="43335"/>
    <lineage>
        <taxon>Eukaryota</taxon>
        <taxon>Viridiplantae</taxon>
        <taxon>Streptophyta</taxon>
        <taxon>Embryophyta</taxon>
        <taxon>Tracheophyta</taxon>
        <taxon>Spermatophyta</taxon>
        <taxon>Magnoliopsida</taxon>
        <taxon>eudicotyledons</taxon>
        <taxon>Gunneridae</taxon>
        <taxon>Pentapetalae</taxon>
        <taxon>rosids</taxon>
        <taxon>fabids</taxon>
        <taxon>Malpighiales</taxon>
        <taxon>Salicaceae</taxon>
        <taxon>Saliceae</taxon>
        <taxon>Populus</taxon>
    </lineage>
</organism>
<dbReference type="GO" id="GO:0043007">
    <property type="term" value="P:maintenance of rDNA"/>
    <property type="evidence" value="ECO:0007669"/>
    <property type="project" value="TreeGrafter"/>
</dbReference>
<dbReference type="GO" id="GO:2000042">
    <property type="term" value="P:negative regulation of double-strand break repair via homologous recombination"/>
    <property type="evidence" value="ECO:0007669"/>
    <property type="project" value="TreeGrafter"/>
</dbReference>
<gene>
    <name evidence="1" type="ORF">D5086_0000067430</name>
</gene>
<dbReference type="PANTHER" id="PTHR33962:SF1">
    <property type="entry name" value="RECQ-MEDIATED GENOME INSTABILITY PROTEIN 2"/>
    <property type="match status" value="1"/>
</dbReference>
<comment type="caution">
    <text evidence="1">The sequence shown here is derived from an EMBL/GenBank/DDBJ whole genome shotgun (WGS) entry which is preliminary data.</text>
</comment>
<name>A0A4U5QRT0_POPAL</name>
<dbReference type="GO" id="GO:0033045">
    <property type="term" value="P:regulation of sister chromatid segregation"/>
    <property type="evidence" value="ECO:0007669"/>
    <property type="project" value="TreeGrafter"/>
</dbReference>
<reference evidence="1" key="1">
    <citation type="submission" date="2018-10" db="EMBL/GenBank/DDBJ databases">
        <title>Population genomic analysis revealed the cold adaptation of white poplar.</title>
        <authorList>
            <person name="Liu Y.-J."/>
        </authorList>
    </citation>
    <scope>NUCLEOTIDE SEQUENCE [LARGE SCALE GENOMIC DNA]</scope>
    <source>
        <strain evidence="1">PAL-ZL1</strain>
    </source>
</reference>
<proteinExistence type="predicted"/>
<dbReference type="GO" id="GO:0006281">
    <property type="term" value="P:DNA repair"/>
    <property type="evidence" value="ECO:0007669"/>
    <property type="project" value="TreeGrafter"/>
</dbReference>
<dbReference type="GO" id="GO:0016607">
    <property type="term" value="C:nuclear speck"/>
    <property type="evidence" value="ECO:0007669"/>
    <property type="project" value="TreeGrafter"/>
</dbReference>
<dbReference type="Gene3D" id="2.40.50.140">
    <property type="entry name" value="Nucleic acid-binding proteins"/>
    <property type="match status" value="1"/>
</dbReference>
<dbReference type="AlphaFoldDB" id="A0A4U5QRT0"/>
<sequence length="141" mass="15287">MNYSLAALKLLRVQLKDASETLSQNALTLGGILFQRAWVQGILVSNDGDGRLLLDDGTGVIELCLSGDFCLRHWDLGMYVMVVGGYLVRPVETPISRELGGIIRFIQVSCLGASASSPSRVLRAKAAGEEAVLREMHEVNI</sequence>
<dbReference type="EMBL" id="RCHU01000181">
    <property type="protein sequence ID" value="TKS12157.1"/>
    <property type="molecule type" value="Genomic_DNA"/>
</dbReference>
<evidence type="ECO:0000313" key="1">
    <source>
        <dbReference type="EMBL" id="TKS12157.1"/>
    </source>
</evidence>
<dbReference type="InterPro" id="IPR012340">
    <property type="entry name" value="NA-bd_OB-fold"/>
</dbReference>
<dbReference type="GO" id="GO:0005829">
    <property type="term" value="C:cytosol"/>
    <property type="evidence" value="ECO:0007669"/>
    <property type="project" value="TreeGrafter"/>
</dbReference>